<dbReference type="InterPro" id="IPR046544">
    <property type="entry name" value="GH146_SB_dom"/>
</dbReference>
<dbReference type="Pfam" id="PF16375">
    <property type="entry name" value="DUF4986"/>
    <property type="match status" value="1"/>
</dbReference>
<dbReference type="Pfam" id="PF20620">
    <property type="entry name" value="DUF6805"/>
    <property type="match status" value="1"/>
</dbReference>
<dbReference type="SUPFAM" id="SSF48208">
    <property type="entry name" value="Six-hairpin glycosidases"/>
    <property type="match status" value="1"/>
</dbReference>
<feature type="domain" description="Glycoside hydrolase GH146 substrate-binding" evidence="3">
    <location>
        <begin position="649"/>
        <end position="774"/>
    </location>
</feature>
<gene>
    <name evidence="5" type="ORF">GCM10011506_17660</name>
</gene>
<protein>
    <submittedName>
        <fullName evidence="5">Glycosyl hydrolase</fullName>
    </submittedName>
</protein>
<evidence type="ECO:0000259" key="3">
    <source>
        <dbReference type="Pfam" id="PF20620"/>
    </source>
</evidence>
<dbReference type="EMBL" id="BMEC01000005">
    <property type="protein sequence ID" value="GGC32673.1"/>
    <property type="molecule type" value="Genomic_DNA"/>
</dbReference>
<feature type="domain" description="Non-reducing end beta-L-arabinofuranosidase-like GH127 catalytic" evidence="1">
    <location>
        <begin position="33"/>
        <end position="413"/>
    </location>
</feature>
<evidence type="ECO:0000313" key="6">
    <source>
        <dbReference type="Proteomes" id="UP000636010"/>
    </source>
</evidence>
<comment type="caution">
    <text evidence="5">The sequence shown here is derived from an EMBL/GenBank/DDBJ whole genome shotgun (WGS) entry which is preliminary data.</text>
</comment>
<dbReference type="GO" id="GO:0016787">
    <property type="term" value="F:hydrolase activity"/>
    <property type="evidence" value="ECO:0007669"/>
    <property type="project" value="UniProtKB-KW"/>
</dbReference>
<accession>A0ABQ1M4N1</accession>
<dbReference type="PANTHER" id="PTHR31151">
    <property type="entry name" value="PROLINE-TRNA LIGASE (DUF1680)"/>
    <property type="match status" value="1"/>
</dbReference>
<dbReference type="Pfam" id="PF20736">
    <property type="entry name" value="Glyco_hydro127M"/>
    <property type="match status" value="1"/>
</dbReference>
<evidence type="ECO:0000259" key="2">
    <source>
        <dbReference type="Pfam" id="PF16375"/>
    </source>
</evidence>
<evidence type="ECO:0000259" key="1">
    <source>
        <dbReference type="Pfam" id="PF07944"/>
    </source>
</evidence>
<dbReference type="Proteomes" id="UP000636010">
    <property type="component" value="Unassembled WGS sequence"/>
</dbReference>
<feature type="domain" description="Non-reducing end beta-L-arabinofuranosidase-like GH127 middle" evidence="4">
    <location>
        <begin position="423"/>
        <end position="517"/>
    </location>
</feature>
<dbReference type="InterPro" id="IPR049046">
    <property type="entry name" value="Beta-AFase-like_GH127_middle"/>
</dbReference>
<proteinExistence type="predicted"/>
<feature type="domain" description="DUF4986" evidence="2">
    <location>
        <begin position="546"/>
        <end position="625"/>
    </location>
</feature>
<sequence>MRFKVIFILSIFAWACQPATQEKAAIQPFHLSQVELLPGPFYEAQQTDLQYIQEMDVDRLLAPYLTQAGLAPVKVNYGNWEGDGLNGHIGGHYLSALSMMYAATGNEQMLERLNYMVDWLEKCQRANGNGYVGGVPQSDRIWSEIANGNINADYFSLNGGWVPLYNIHKIFAGLRDAYLYAGNEKALILWKNLSDWWLDTTESLSEDQLQQMLKSEHGGLNEVFADLYAETGEQKYLTMAKKLSHRLLLNPLMKEEDSLTGMHANTQIPKVIGYERIAALDSSIQWNKAASFFWNTVVNNRTVAFGGNSVREHFHNSDDFSSMISSEQGPETCNTYNMLRLSHLLFLEEGETRYMNYYERGLYNHILSSQHPDGGFVYFTPARPRHYRVYSQPHQGMWCCVGSGLENHTKYGEMIYAHQGNDILVNLFIPSVLEWKDRGILLEQVTDFPLSERIALTIKEIKDPSEFTFKVRKPEWLNREATIKVNDKLINNKQADGYYLITRNWNSGDKITIDLPMDTRLEYLPDGSNWAAYMHGPILMASITDTTDLDGLWADDSRMGHVADGDFYPINLAPVLVGDDESLTKLDSVAPLQYSLEGKYYAPEYSNLSLVPFYQIHEARYMMYWPVTDSLGLEKMQAEMKEEESERLALKAITVDYVKPGEQQPEADHFFKGEETFMGYSEEKYWRSGTGWFSYELRDPSQKASYFQIGIMARKGESFDVLVNGELLKRFEASGGEELFKIKWPHSSKSGRYEVSFRSVDQARMPRIFDIRLLTDN</sequence>
<dbReference type="InterPro" id="IPR008928">
    <property type="entry name" value="6-hairpin_glycosidase_sf"/>
</dbReference>
<dbReference type="InterPro" id="IPR032275">
    <property type="entry name" value="DUF4986"/>
</dbReference>
<reference evidence="6" key="1">
    <citation type="journal article" date="2019" name="Int. J. Syst. Evol. Microbiol.">
        <title>The Global Catalogue of Microorganisms (GCM) 10K type strain sequencing project: providing services to taxonomists for standard genome sequencing and annotation.</title>
        <authorList>
            <consortium name="The Broad Institute Genomics Platform"/>
            <consortium name="The Broad Institute Genome Sequencing Center for Infectious Disease"/>
            <person name="Wu L."/>
            <person name="Ma J."/>
        </authorList>
    </citation>
    <scope>NUCLEOTIDE SEQUENCE [LARGE SCALE GENOMIC DNA]</scope>
    <source>
        <strain evidence="6">CGMCC 1.10832</strain>
    </source>
</reference>
<name>A0ABQ1M4N1_9BACT</name>
<keyword evidence="5" id="KW-0378">Hydrolase</keyword>
<dbReference type="RefSeq" id="WP_188462454.1">
    <property type="nucleotide sequence ID" value="NZ_BAABHU010000005.1"/>
</dbReference>
<dbReference type="InterPro" id="IPR012878">
    <property type="entry name" value="Beta-AFase-like_GH127_cat"/>
</dbReference>
<keyword evidence="6" id="KW-1185">Reference proteome</keyword>
<evidence type="ECO:0000313" key="5">
    <source>
        <dbReference type="EMBL" id="GGC32673.1"/>
    </source>
</evidence>
<dbReference type="PANTHER" id="PTHR31151:SF0">
    <property type="entry name" value="PROLINE-TRNA LIGASE (DUF1680)"/>
    <property type="match status" value="1"/>
</dbReference>
<dbReference type="Pfam" id="PF07944">
    <property type="entry name" value="Beta-AFase-like_GH127_cat"/>
    <property type="match status" value="1"/>
</dbReference>
<organism evidence="5 6">
    <name type="scientific">Marivirga lumbricoides</name>
    <dbReference type="NCBI Taxonomy" id="1046115"/>
    <lineage>
        <taxon>Bacteria</taxon>
        <taxon>Pseudomonadati</taxon>
        <taxon>Bacteroidota</taxon>
        <taxon>Cytophagia</taxon>
        <taxon>Cytophagales</taxon>
        <taxon>Marivirgaceae</taxon>
        <taxon>Marivirga</taxon>
    </lineage>
</organism>
<evidence type="ECO:0000259" key="4">
    <source>
        <dbReference type="Pfam" id="PF20736"/>
    </source>
</evidence>